<evidence type="ECO:0000259" key="5">
    <source>
        <dbReference type="Pfam" id="PF00580"/>
    </source>
</evidence>
<proteinExistence type="predicted"/>
<dbReference type="PANTHER" id="PTHR11070">
    <property type="entry name" value="UVRD / RECB / PCRA DNA HELICASE FAMILY MEMBER"/>
    <property type="match status" value="1"/>
</dbReference>
<evidence type="ECO:0000313" key="6">
    <source>
        <dbReference type="EMBL" id="EKC54365.1"/>
    </source>
</evidence>
<protein>
    <submittedName>
        <fullName evidence="6">DNA helicase, UvrD/REP type</fullName>
        <ecNumber evidence="6">3.-.-.-</ecNumber>
    </submittedName>
</protein>
<dbReference type="GO" id="GO:0000725">
    <property type="term" value="P:recombinational repair"/>
    <property type="evidence" value="ECO:0007669"/>
    <property type="project" value="TreeGrafter"/>
</dbReference>
<keyword evidence="2 6" id="KW-0378">Hydrolase</keyword>
<evidence type="ECO:0000256" key="2">
    <source>
        <dbReference type="ARBA" id="ARBA00022801"/>
    </source>
</evidence>
<dbReference type="GO" id="GO:0003677">
    <property type="term" value="F:DNA binding"/>
    <property type="evidence" value="ECO:0007669"/>
    <property type="project" value="InterPro"/>
</dbReference>
<dbReference type="EMBL" id="AJWZ01008345">
    <property type="protein sequence ID" value="EKC54365.1"/>
    <property type="molecule type" value="Genomic_DNA"/>
</dbReference>
<dbReference type="GO" id="GO:0005524">
    <property type="term" value="F:ATP binding"/>
    <property type="evidence" value="ECO:0007669"/>
    <property type="project" value="UniProtKB-KW"/>
</dbReference>
<comment type="caution">
    <text evidence="6">The sequence shown here is derived from an EMBL/GenBank/DDBJ whole genome shotgun (WGS) entry which is preliminary data.</text>
</comment>
<accession>K1SKN6</accession>
<evidence type="ECO:0000256" key="1">
    <source>
        <dbReference type="ARBA" id="ARBA00022741"/>
    </source>
</evidence>
<keyword evidence="1" id="KW-0547">Nucleotide-binding</keyword>
<gene>
    <name evidence="6" type="ORF">OBE_12127</name>
</gene>
<dbReference type="AlphaFoldDB" id="K1SKN6"/>
<feature type="non-terminal residue" evidence="6">
    <location>
        <position position="106"/>
    </location>
</feature>
<reference evidence="6" key="1">
    <citation type="journal article" date="2013" name="Environ. Microbiol.">
        <title>Microbiota from the distal guts of lean and obese adolescents exhibit partial functional redundancy besides clear differences in community structure.</title>
        <authorList>
            <person name="Ferrer M."/>
            <person name="Ruiz A."/>
            <person name="Lanza F."/>
            <person name="Haange S.B."/>
            <person name="Oberbach A."/>
            <person name="Till H."/>
            <person name="Bargiela R."/>
            <person name="Campoy C."/>
            <person name="Segura M.T."/>
            <person name="Richter M."/>
            <person name="von Bergen M."/>
            <person name="Seifert J."/>
            <person name="Suarez A."/>
        </authorList>
    </citation>
    <scope>NUCLEOTIDE SEQUENCE</scope>
</reference>
<name>K1SKN6_9ZZZZ</name>
<dbReference type="InterPro" id="IPR000212">
    <property type="entry name" value="DNA_helicase_UvrD/REP"/>
</dbReference>
<dbReference type="GO" id="GO:0016787">
    <property type="term" value="F:hydrolase activity"/>
    <property type="evidence" value="ECO:0007669"/>
    <property type="project" value="UniProtKB-KW"/>
</dbReference>
<dbReference type="SUPFAM" id="SSF52540">
    <property type="entry name" value="P-loop containing nucleoside triphosphate hydrolases"/>
    <property type="match status" value="1"/>
</dbReference>
<evidence type="ECO:0000256" key="3">
    <source>
        <dbReference type="ARBA" id="ARBA00022806"/>
    </source>
</evidence>
<dbReference type="Pfam" id="PF00580">
    <property type="entry name" value="UvrD-helicase"/>
    <property type="match status" value="1"/>
</dbReference>
<organism evidence="6">
    <name type="scientific">human gut metagenome</name>
    <dbReference type="NCBI Taxonomy" id="408170"/>
    <lineage>
        <taxon>unclassified sequences</taxon>
        <taxon>metagenomes</taxon>
        <taxon>organismal metagenomes</taxon>
    </lineage>
</organism>
<dbReference type="GO" id="GO:0005829">
    <property type="term" value="C:cytosol"/>
    <property type="evidence" value="ECO:0007669"/>
    <property type="project" value="TreeGrafter"/>
</dbReference>
<dbReference type="InterPro" id="IPR027417">
    <property type="entry name" value="P-loop_NTPase"/>
</dbReference>
<dbReference type="InterPro" id="IPR014016">
    <property type="entry name" value="UvrD-like_ATP-bd"/>
</dbReference>
<feature type="domain" description="UvrD-like helicase ATP-binding" evidence="5">
    <location>
        <begin position="1"/>
        <end position="59"/>
    </location>
</feature>
<evidence type="ECO:0000256" key="4">
    <source>
        <dbReference type="ARBA" id="ARBA00022840"/>
    </source>
</evidence>
<keyword evidence="4" id="KW-0067">ATP-binding</keyword>
<sequence length="106" mass="12539">MIDEFQDTSTIQWKNFKVLLEKTMSRENAGNLIVGDVKQSIYRWRSGDWRLLNNIDKEFNKSAKKVSIETLDTNYRSDRNIIEFNNAFFTEAVKLEIEDLKDKCPE</sequence>
<dbReference type="PANTHER" id="PTHR11070:SF67">
    <property type="entry name" value="DNA 3'-5' HELICASE"/>
    <property type="match status" value="1"/>
</dbReference>
<keyword evidence="3 6" id="KW-0347">Helicase</keyword>
<dbReference type="GO" id="GO:0043138">
    <property type="term" value="F:3'-5' DNA helicase activity"/>
    <property type="evidence" value="ECO:0007669"/>
    <property type="project" value="TreeGrafter"/>
</dbReference>
<dbReference type="EC" id="3.-.-.-" evidence="6"/>
<dbReference type="Gene3D" id="3.40.50.300">
    <property type="entry name" value="P-loop containing nucleotide triphosphate hydrolases"/>
    <property type="match status" value="1"/>
</dbReference>